<dbReference type="GO" id="GO:0004040">
    <property type="term" value="F:amidase activity"/>
    <property type="evidence" value="ECO:0007669"/>
    <property type="project" value="InterPro"/>
</dbReference>
<dbReference type="Gene3D" id="1.10.530.10">
    <property type="match status" value="1"/>
</dbReference>
<comment type="function">
    <text evidence="8">Catalyzes the stereoinversion of LL-2,6-diaminopimelate (L,L-DAP) to meso-diaminopimelate (meso-DAP), a precursor of L-lysine and an essential component of the bacterial peptidoglycan.</text>
</comment>
<feature type="domain" description="Mannosyl-glycoprotein endo-beta-N-acetylglucosamidase-like" evidence="10">
    <location>
        <begin position="326"/>
        <end position="455"/>
    </location>
</feature>
<dbReference type="SUPFAM" id="SSF54506">
    <property type="entry name" value="Diaminopimelate epimerase-like"/>
    <property type="match status" value="2"/>
</dbReference>
<evidence type="ECO:0000259" key="10">
    <source>
        <dbReference type="SMART" id="SM00047"/>
    </source>
</evidence>
<evidence type="ECO:0000256" key="8">
    <source>
        <dbReference type="HAMAP-Rule" id="MF_00197"/>
    </source>
</evidence>
<dbReference type="NCBIfam" id="TIGR00652">
    <property type="entry name" value="DapF"/>
    <property type="match status" value="1"/>
</dbReference>
<dbReference type="AlphaFoldDB" id="A0A5T1YZ71"/>
<evidence type="ECO:0000256" key="1">
    <source>
        <dbReference type="ARBA" id="ARBA00005196"/>
    </source>
</evidence>
<comment type="pathway">
    <text evidence="1 8">Amino-acid biosynthesis; L-lysine biosynthesis via DAP pathway; DL-2,6-diaminopimelate from LL-2,6-diaminopimelate: step 1/1.</text>
</comment>
<dbReference type="Gene3D" id="3.10.310.10">
    <property type="entry name" value="Diaminopimelate Epimerase, Chain A, domain 1"/>
    <property type="match status" value="2"/>
</dbReference>
<dbReference type="PANTHER" id="PTHR31689:SF0">
    <property type="entry name" value="DIAMINOPIMELATE EPIMERASE"/>
    <property type="match status" value="1"/>
</dbReference>
<dbReference type="EC" id="5.1.1.7" evidence="3 8"/>
<reference evidence="11" key="1">
    <citation type="submission" date="2018-08" db="EMBL/GenBank/DDBJ databases">
        <authorList>
            <consortium name="NARMS: The National Antimicrobial Resistance Monitoring System"/>
        </authorList>
    </citation>
    <scope>NUCLEOTIDE SEQUENCE</scope>
    <source>
        <strain evidence="11">FSIS11812607</strain>
    </source>
</reference>
<sequence length="484" mass="56188">MKFYKYCASGNDFVITNADRKEDRSALAKELCNRYEGIGADGFIVILPHEKYDFEWEFYNNDGSRAAMCGNGSRAAAHFAHHINKINPNMSFLTGAGIIKAKVNQDKVEVSLGKIKSVQNTFEELGKTWQLCNTGVPHLVHFCQNLDEFDTMLCQKMRQKYNANVNFVKILDENHLKVRTYERGVEDETLACGTGMGACFYLAFLNKKVQNKVKITPKSGEEVGFAYKNEELFFEGKVKYCFEANYNFFSLFLIPLFADDLKSGFGEEYYKLDIDQKRQIFFIKMNEMFDQSFKKIEQERAFIEAFFKDAYKTGFRTSNQINLEKLITIKNKYRIENLYDFAEYKKRIQKIPKSMGIAQALVESATGTSRFAREANNLFGEWTWGEKGLIPDLRHPDKKHKIKIFDSLQDSVDSYVLNLNRHFAYEKFRDARAKFESEGKEITGLEAIKTLDSYSERKGYYINLITKIIKRYNLEKYDTNSNNT</sequence>
<feature type="active site" description="Proton acceptor" evidence="8">
    <location>
        <position position="192"/>
    </location>
</feature>
<evidence type="ECO:0000256" key="6">
    <source>
        <dbReference type="ARBA" id="ARBA00023235"/>
    </source>
</evidence>
<keyword evidence="4 8" id="KW-0028">Amino-acid biosynthesis</keyword>
<comment type="similarity">
    <text evidence="2 8">Belongs to the diaminopimelate epimerase family.</text>
</comment>
<gene>
    <name evidence="8" type="primary">dapF</name>
    <name evidence="11" type="ORF">DYR72_09365</name>
</gene>
<evidence type="ECO:0000256" key="2">
    <source>
        <dbReference type="ARBA" id="ARBA00010219"/>
    </source>
</evidence>
<dbReference type="GO" id="GO:0008837">
    <property type="term" value="F:diaminopimelate epimerase activity"/>
    <property type="evidence" value="ECO:0007669"/>
    <property type="project" value="UniProtKB-UniRule"/>
</dbReference>
<dbReference type="Pfam" id="PF01678">
    <property type="entry name" value="DAP_epimerase"/>
    <property type="match status" value="2"/>
</dbReference>
<comment type="caution">
    <text evidence="11">The sequence shown here is derived from an EMBL/GenBank/DDBJ whole genome shotgun (WGS) entry which is preliminary data.</text>
</comment>
<dbReference type="InterPro" id="IPR001653">
    <property type="entry name" value="DAP_epimerase_DapF"/>
</dbReference>
<feature type="active site" description="Proton donor" evidence="8">
    <location>
        <position position="69"/>
    </location>
</feature>
<comment type="subunit">
    <text evidence="8">Homodimer.</text>
</comment>
<feature type="binding site" evidence="8">
    <location>
        <position position="164"/>
    </location>
    <ligand>
        <name>substrate</name>
    </ligand>
</feature>
<proteinExistence type="inferred from homology"/>
<keyword evidence="6 8" id="KW-0413">Isomerase</keyword>
<dbReference type="EMBL" id="AACRWD010000120">
    <property type="protein sequence ID" value="EAL8651181.1"/>
    <property type="molecule type" value="Genomic_DNA"/>
</dbReference>
<protein>
    <recommendedName>
        <fullName evidence="3 8">Diaminopimelate epimerase</fullName>
        <shortName evidence="8">DAP epimerase</shortName>
        <ecNumber evidence="3 8">5.1.1.7</ecNumber>
    </recommendedName>
    <alternativeName>
        <fullName evidence="8">PLP-independent amino acid racemase</fullName>
    </alternativeName>
</protein>
<feature type="binding site" evidence="8">
    <location>
        <begin position="70"/>
        <end position="71"/>
    </location>
    <ligand>
        <name>substrate</name>
    </ligand>
</feature>
<dbReference type="Pfam" id="PF01832">
    <property type="entry name" value="Glucosaminidase"/>
    <property type="match status" value="1"/>
</dbReference>
<evidence type="ECO:0000313" key="11">
    <source>
        <dbReference type="EMBL" id="EAL8651181.1"/>
    </source>
</evidence>
<dbReference type="PANTHER" id="PTHR31689">
    <property type="entry name" value="DIAMINOPIMELATE EPIMERASE, CHLOROPLASTIC"/>
    <property type="match status" value="1"/>
</dbReference>
<keyword evidence="5 8" id="KW-0457">Lysine biosynthesis</keyword>
<dbReference type="UniPathway" id="UPA00034">
    <property type="reaction ID" value="UER00025"/>
</dbReference>
<dbReference type="InterPro" id="IPR018510">
    <property type="entry name" value="DAP_epimerase_AS"/>
</dbReference>
<evidence type="ECO:0000256" key="7">
    <source>
        <dbReference type="ARBA" id="ARBA00051712"/>
    </source>
</evidence>
<dbReference type="SMART" id="SM00047">
    <property type="entry name" value="LYZ2"/>
    <property type="match status" value="1"/>
</dbReference>
<comment type="caution">
    <text evidence="8">Lacks conserved residue(s) required for the propagation of feature annotation.</text>
</comment>
<evidence type="ECO:0000256" key="4">
    <source>
        <dbReference type="ARBA" id="ARBA00022605"/>
    </source>
</evidence>
<feature type="active site" evidence="9">
    <location>
        <position position="69"/>
    </location>
</feature>
<feature type="binding site" evidence="8">
    <location>
        <begin position="193"/>
        <end position="194"/>
    </location>
    <ligand>
        <name>substrate</name>
    </ligand>
</feature>
<dbReference type="PROSITE" id="PS01326">
    <property type="entry name" value="DAP_EPIMERASE"/>
    <property type="match status" value="1"/>
</dbReference>
<comment type="catalytic activity">
    <reaction evidence="7 8">
        <text>(2S,6S)-2,6-diaminopimelate = meso-2,6-diaminopimelate</text>
        <dbReference type="Rhea" id="RHEA:15393"/>
        <dbReference type="ChEBI" id="CHEBI:57609"/>
        <dbReference type="ChEBI" id="CHEBI:57791"/>
        <dbReference type="EC" id="5.1.1.7"/>
    </reaction>
</comment>
<keyword evidence="8" id="KW-0963">Cytoplasm</keyword>
<feature type="binding site" evidence="8">
    <location>
        <position position="11"/>
    </location>
    <ligand>
        <name>substrate</name>
    </ligand>
</feature>
<dbReference type="GO" id="GO:0005829">
    <property type="term" value="C:cytosol"/>
    <property type="evidence" value="ECO:0007669"/>
    <property type="project" value="TreeGrafter"/>
</dbReference>
<feature type="binding site" evidence="8">
    <location>
        <position position="60"/>
    </location>
    <ligand>
        <name>substrate</name>
    </ligand>
</feature>
<organism evidence="11">
    <name type="scientific">Campylobacter jejuni</name>
    <dbReference type="NCBI Taxonomy" id="197"/>
    <lineage>
        <taxon>Bacteria</taxon>
        <taxon>Pseudomonadati</taxon>
        <taxon>Campylobacterota</taxon>
        <taxon>Epsilonproteobacteria</taxon>
        <taxon>Campylobacterales</taxon>
        <taxon>Campylobacteraceae</taxon>
        <taxon>Campylobacter</taxon>
    </lineage>
</organism>
<accession>A0A5T1YZ71</accession>
<comment type="subcellular location">
    <subcellularLocation>
        <location evidence="8">Cytoplasm</location>
    </subcellularLocation>
</comment>
<evidence type="ECO:0000256" key="9">
    <source>
        <dbReference type="PROSITE-ProRule" id="PRU10125"/>
    </source>
</evidence>
<name>A0A5T1YZ71_CAMJU</name>
<dbReference type="GO" id="GO:0009089">
    <property type="term" value="P:lysine biosynthetic process via diaminopimelate"/>
    <property type="evidence" value="ECO:0007669"/>
    <property type="project" value="UniProtKB-UniRule"/>
</dbReference>
<dbReference type="HAMAP" id="MF_00197">
    <property type="entry name" value="DAP_epimerase"/>
    <property type="match status" value="1"/>
</dbReference>
<feature type="site" description="Could be important to modulate the pK values of the two catalytic cysteine residues" evidence="8">
    <location>
        <position position="138"/>
    </location>
</feature>
<evidence type="ECO:0000256" key="5">
    <source>
        <dbReference type="ARBA" id="ARBA00023154"/>
    </source>
</evidence>
<evidence type="ECO:0000256" key="3">
    <source>
        <dbReference type="ARBA" id="ARBA00013080"/>
    </source>
</evidence>
<dbReference type="InterPro" id="IPR002901">
    <property type="entry name" value="MGlyc_endo_b_GlcNAc-like_dom"/>
</dbReference>
<feature type="site" description="Could be important to modulate the pK values of the two catalytic cysteine residues" evidence="8">
    <location>
        <position position="182"/>
    </location>
</feature>
<feature type="binding site" evidence="8">
    <location>
        <begin position="182"/>
        <end position="183"/>
    </location>
    <ligand>
        <name>substrate</name>
    </ligand>
</feature>